<dbReference type="AlphaFoldDB" id="A0A857JS49"/>
<keyword evidence="1" id="KW-0614">Plasmid</keyword>
<evidence type="ECO:0000313" key="2">
    <source>
        <dbReference type="Proteomes" id="UP000464524"/>
    </source>
</evidence>
<geneLocation type="plasmid" evidence="1 2">
    <name>unnamed</name>
</geneLocation>
<sequence length="129" mass="14240">MQIVTGVPSFIKTINTQIVNAGGPGFNCSVRTESGSYFFKSEQGEVDLRIPSLIKVASRTTSFGVSEYLTYNQEKSLLTIYSVCDDSIESSDKCSLINPSAERLTKLCHTLGFSLLSISHETIKWLFDT</sequence>
<dbReference type="Proteomes" id="UP000464524">
    <property type="component" value="Plasmid unnamed"/>
</dbReference>
<reference evidence="1 2" key="1">
    <citation type="submission" date="2019-12" db="EMBL/GenBank/DDBJ databases">
        <title>Genome sequencing and assembly of endphytes of Porphyra tenera.</title>
        <authorList>
            <person name="Park J.M."/>
            <person name="Shin R."/>
            <person name="Jo S.H."/>
        </authorList>
    </citation>
    <scope>NUCLEOTIDE SEQUENCE [LARGE SCALE GENOMIC DNA]</scope>
    <source>
        <strain evidence="1 2">GPM4</strain>
        <plasmid evidence="1 2">unnamed</plasmid>
    </source>
</reference>
<accession>A0A857JS49</accession>
<dbReference type="EMBL" id="CP047657">
    <property type="protein sequence ID" value="QHJ14050.1"/>
    <property type="molecule type" value="Genomic_DNA"/>
</dbReference>
<organism evidence="1 2">
    <name type="scientific">Paraglaciecola mesophila</name>
    <dbReference type="NCBI Taxonomy" id="197222"/>
    <lineage>
        <taxon>Bacteria</taxon>
        <taxon>Pseudomonadati</taxon>
        <taxon>Pseudomonadota</taxon>
        <taxon>Gammaproteobacteria</taxon>
        <taxon>Alteromonadales</taxon>
        <taxon>Alteromonadaceae</taxon>
        <taxon>Paraglaciecola</taxon>
    </lineage>
</organism>
<evidence type="ECO:0000313" key="1">
    <source>
        <dbReference type="EMBL" id="QHJ14050.1"/>
    </source>
</evidence>
<dbReference type="RefSeq" id="WP_160182284.1">
    <property type="nucleotide sequence ID" value="NZ_CP047657.1"/>
</dbReference>
<dbReference type="KEGG" id="pmes:FX988_04332"/>
<keyword evidence="2" id="KW-1185">Reference proteome</keyword>
<proteinExistence type="predicted"/>
<gene>
    <name evidence="1" type="ORF">FX988_04332</name>
</gene>
<name>A0A857JS49_9ALTE</name>
<protein>
    <submittedName>
        <fullName evidence="1">Uncharacterized protein</fullName>
    </submittedName>
</protein>